<evidence type="ECO:0000313" key="6">
    <source>
        <dbReference type="Proteomes" id="UP000533598"/>
    </source>
</evidence>
<dbReference type="InterPro" id="IPR006626">
    <property type="entry name" value="PbH1"/>
</dbReference>
<evidence type="ECO:0000256" key="2">
    <source>
        <dbReference type="ARBA" id="ARBA00022741"/>
    </source>
</evidence>
<dbReference type="Pfam" id="PF13229">
    <property type="entry name" value="Beta_helix"/>
    <property type="match status" value="1"/>
</dbReference>
<evidence type="ECO:0000256" key="1">
    <source>
        <dbReference type="ARBA" id="ARBA00010378"/>
    </source>
</evidence>
<dbReference type="Gene3D" id="3.40.50.300">
    <property type="entry name" value="P-loop containing nucleotide triphosphate hydrolases"/>
    <property type="match status" value="2"/>
</dbReference>
<proteinExistence type="inferred from homology"/>
<dbReference type="SUPFAM" id="SSF51126">
    <property type="entry name" value="Pectin lyase-like"/>
    <property type="match status" value="3"/>
</dbReference>
<comment type="caution">
    <text evidence="5">The sequence shown here is derived from an EMBL/GenBank/DDBJ whole genome shotgun (WGS) entry which is preliminary data.</text>
</comment>
<dbReference type="Proteomes" id="UP000533598">
    <property type="component" value="Unassembled WGS sequence"/>
</dbReference>
<dbReference type="GO" id="GO:0016887">
    <property type="term" value="F:ATP hydrolysis activity"/>
    <property type="evidence" value="ECO:0007669"/>
    <property type="project" value="InterPro"/>
</dbReference>
<feature type="domain" description="AAA+ ATPase" evidence="4">
    <location>
        <begin position="533"/>
        <end position="674"/>
    </location>
</feature>
<dbReference type="SMART" id="SM00382">
    <property type="entry name" value="AAA"/>
    <property type="match status" value="2"/>
</dbReference>
<dbReference type="InterPro" id="IPR000641">
    <property type="entry name" value="CbxX/CfxQ"/>
</dbReference>
<gene>
    <name evidence="5" type="ORF">HNR67_005985</name>
</gene>
<reference evidence="5 6" key="1">
    <citation type="submission" date="2020-08" db="EMBL/GenBank/DDBJ databases">
        <title>Sequencing the genomes of 1000 actinobacteria strains.</title>
        <authorList>
            <person name="Klenk H.-P."/>
        </authorList>
    </citation>
    <scope>NUCLEOTIDE SEQUENCE [LARGE SCALE GENOMIC DNA]</scope>
    <source>
        <strain evidence="5 6">DSM 44230</strain>
    </source>
</reference>
<dbReference type="PANTHER" id="PTHR43392:SF2">
    <property type="entry name" value="AAA-TYPE ATPASE FAMILY PROTEIN _ ANKYRIN REPEAT FAMILY PROTEIN"/>
    <property type="match status" value="1"/>
</dbReference>
<evidence type="ECO:0000256" key="3">
    <source>
        <dbReference type="ARBA" id="ARBA00022840"/>
    </source>
</evidence>
<comment type="similarity">
    <text evidence="1">Belongs to the CbxX/CfxQ family.</text>
</comment>
<organism evidence="5 6">
    <name type="scientific">Crossiella cryophila</name>
    <dbReference type="NCBI Taxonomy" id="43355"/>
    <lineage>
        <taxon>Bacteria</taxon>
        <taxon>Bacillati</taxon>
        <taxon>Actinomycetota</taxon>
        <taxon>Actinomycetes</taxon>
        <taxon>Pseudonocardiales</taxon>
        <taxon>Pseudonocardiaceae</taxon>
        <taxon>Crossiella</taxon>
    </lineage>
</organism>
<dbReference type="RefSeq" id="WP_185005567.1">
    <property type="nucleotide sequence ID" value="NZ_BAAAUI010000100.1"/>
</dbReference>
<dbReference type="InterPro" id="IPR003593">
    <property type="entry name" value="AAA+_ATPase"/>
</dbReference>
<name>A0A7W7FW36_9PSEU</name>
<dbReference type="FunFam" id="3.40.50.300:FF:000216">
    <property type="entry name" value="Type VII secretion ATPase EccA"/>
    <property type="match status" value="1"/>
</dbReference>
<feature type="domain" description="AAA+ ATPase" evidence="4">
    <location>
        <begin position="819"/>
        <end position="1036"/>
    </location>
</feature>
<keyword evidence="3" id="KW-0067">ATP-binding</keyword>
<dbReference type="InterPro" id="IPR011050">
    <property type="entry name" value="Pectin_lyase_fold/virulence"/>
</dbReference>
<dbReference type="EMBL" id="JACHMH010000001">
    <property type="protein sequence ID" value="MBB4679867.1"/>
    <property type="molecule type" value="Genomic_DNA"/>
</dbReference>
<dbReference type="PANTHER" id="PTHR43392">
    <property type="entry name" value="AAA-TYPE ATPASE FAMILY PROTEIN / ANKYRIN REPEAT FAMILY PROTEIN"/>
    <property type="match status" value="1"/>
</dbReference>
<evidence type="ECO:0000259" key="4">
    <source>
        <dbReference type="SMART" id="SM00382"/>
    </source>
</evidence>
<dbReference type="AlphaFoldDB" id="A0A7W7FW36"/>
<dbReference type="InterPro" id="IPR039448">
    <property type="entry name" value="Beta_helix"/>
</dbReference>
<dbReference type="Gene3D" id="2.160.20.10">
    <property type="entry name" value="Single-stranded right-handed beta-helix, Pectin lyase-like"/>
    <property type="match status" value="1"/>
</dbReference>
<dbReference type="InterPro" id="IPR041627">
    <property type="entry name" value="AAA_lid_6"/>
</dbReference>
<dbReference type="GO" id="GO:0005524">
    <property type="term" value="F:ATP binding"/>
    <property type="evidence" value="ECO:0007669"/>
    <property type="project" value="UniProtKB-KW"/>
</dbReference>
<dbReference type="CDD" id="cd00009">
    <property type="entry name" value="AAA"/>
    <property type="match status" value="1"/>
</dbReference>
<dbReference type="InterPro" id="IPR012334">
    <property type="entry name" value="Pectin_lyas_fold"/>
</dbReference>
<dbReference type="Pfam" id="PF00004">
    <property type="entry name" value="AAA"/>
    <property type="match status" value="1"/>
</dbReference>
<keyword evidence="2" id="KW-0547">Nucleotide-binding</keyword>
<sequence length="1040" mass="108322">MSREVLTVGAGGYPSIGAALAQAPRGATISVQPGQYAENLVVRQMVTIIAAEGPGTVRVQAATGSVLVVDAEAVQLRGLTLGSGETELATVDIVRGQAGLDGCEITGGSWTTLLARETGSLAMRDCVVRNSIGVGVVIASPQTSTIEHTQVVEPASSGIVVAEHGSLILRRSTVLRPRGNGLCANGSAELTAEQCEITGAGKPAVVLEGQSTASLTGLTVTGSDSIDLYLLTTGTVSIVDSSFTGARGQSAHISGGTAQLLRDCTFTGAGNAAIQITGQAAPRLTDCVLTGVPVAVLVDGESTPKFERPVLTEVGQGFVVSGNSKLLLAGGTVDTGDAAALEVRESSRAVLSDLEIHSASIAALSFVESSAGELRSVQLRGGGVLAGDGVTLTVRDSEILNAPGDALTARPGASLTVSHCRIRSPRGHGVAMDVGARGELTDCQVTESGAEPFQIGSPEHVRRGEAGRAVVRETVPEHTPEPVEAEGAELSEPMRELAGLVGLDGVKQEVTGLVNLIRMSQQRKKLGLPMPPMSRHLVFAGPPGTGKTTVARMYGTVLAELGVLSKGHMVEVARADLVGQYIGSTAIKTTEVITKALGGVLFIDEAYTLTAQSGGSGPDFGQEAVDALMKMMEDHRDELVVIVAGYSAHMDRFLDSNPGLASRFTRTIEFPNYSVDELVTITTGLCAKHYYELTEDGLAAVREYYERVPKNETFGNGRVARKLFEAMVNNQASRFATAPPSKDTELNRLTAADLRAELDLLPAAARAVNASTVDDPAAAVAATLGWRRFEALAGQDQTRATARLTLERLAKARRAGADDAADLVITGRRGSGRTEFARLYAQSLTELGLIRTGVLHRVHVAAELWPQWPGQAEALARDAVAQARGGVLVLDLDGDWLAESADPVFEAVEAVLTETARRAGDQVLVLLGEPERIGALSGLLNLPARFGHAWPLGPYTVEELAQVAVAALARRGHEVPEDVREALAGELAKSGVDSVRGAHQLALALARTAATRTLVAADLRALAPVGAEELPLGQGLAAVG</sequence>
<evidence type="ECO:0000313" key="5">
    <source>
        <dbReference type="EMBL" id="MBB4679867.1"/>
    </source>
</evidence>
<protein>
    <submittedName>
        <fullName evidence="5">AAA+ superfamily predicted ATPase</fullName>
    </submittedName>
</protein>
<keyword evidence="6" id="KW-1185">Reference proteome</keyword>
<accession>A0A7W7FW36</accession>
<dbReference type="InterPro" id="IPR050773">
    <property type="entry name" value="CbxX/CfxQ_RuBisCO_ESX"/>
</dbReference>
<dbReference type="Gene3D" id="1.10.8.60">
    <property type="match status" value="1"/>
</dbReference>
<dbReference type="PRINTS" id="PR00819">
    <property type="entry name" value="CBXCFQXSUPER"/>
</dbReference>
<dbReference type="Pfam" id="PF17866">
    <property type="entry name" value="AAA_lid_6"/>
    <property type="match status" value="1"/>
</dbReference>
<dbReference type="SUPFAM" id="SSF52540">
    <property type="entry name" value="P-loop containing nucleoside triphosphate hydrolases"/>
    <property type="match status" value="2"/>
</dbReference>
<dbReference type="InterPro" id="IPR003959">
    <property type="entry name" value="ATPase_AAA_core"/>
</dbReference>
<dbReference type="InterPro" id="IPR027417">
    <property type="entry name" value="P-loop_NTPase"/>
</dbReference>
<dbReference type="SMART" id="SM00710">
    <property type="entry name" value="PbH1"/>
    <property type="match status" value="8"/>
</dbReference>